<comment type="caution">
    <text evidence="9">The sequence shown here is derived from an EMBL/GenBank/DDBJ whole genome shotgun (WGS) entry which is preliminary data.</text>
</comment>
<dbReference type="InterPro" id="IPR006179">
    <property type="entry name" value="5_nucleotidase/apyrase"/>
</dbReference>
<dbReference type="PANTHER" id="PTHR11575:SF24">
    <property type="entry name" value="5'-NUCLEOTIDASE"/>
    <property type="match status" value="1"/>
</dbReference>
<sequence>MKFLLASACLLGAALAAKEDHLVSRRLSKRFIDEAGNYNISFYHINDVHAHLDEFSSSGTDCTRPERGCFGGYARVKTVLKETRPSHPDSLLLNAGDEFQGTMFFSFYGGEKIAETLNQIGFDAMTLGNHEFDRGDDHLGEFLENLTFPIVSANIISDHPVLNRTIKPFHIFPQYELAVIGVTTETTPGISSPGKGTTFTDAVAAVQNTVDLIRSTTNITRIAALTHIGYDEDQRLARETTGLHLIMGGHSHTPLGAFAGAAGPYPTIVENKDGDEVFIVTAYRWGEYLGYIDVTYDAQGKILSYHGGPIHLTNATAQDEELQTQIDEWRGPFEEFAKQEVGYTNVVLDQSTCQRQECLLGDFVSDALLQYRLNFSTPETAPAFAIVNAGGIRATIDEGPITRGEVLTAFPFSNAVVEVTMSGDRLWRTLEGIISRVNVDNGRPVTSFLQVSRGVHIEYAPSAANSTSNVLVSVTIGDKPLDRAAEYKIVTVDFIAGGGDNFFSPPFEDLVVLDTMDQVLINHIGATSPVDIALDGRLKAVSRCKAAKARRARGN</sequence>
<evidence type="ECO:0000313" key="10">
    <source>
        <dbReference type="Proteomes" id="UP001302602"/>
    </source>
</evidence>
<dbReference type="SUPFAM" id="SSF56300">
    <property type="entry name" value="Metallo-dependent phosphatases"/>
    <property type="match status" value="1"/>
</dbReference>
<dbReference type="InterPro" id="IPR008334">
    <property type="entry name" value="5'-Nucleotdase_C"/>
</dbReference>
<dbReference type="Gene3D" id="3.90.780.10">
    <property type="entry name" value="5'-Nucleotidase, C-terminal domain"/>
    <property type="match status" value="1"/>
</dbReference>
<dbReference type="CDD" id="cd07409">
    <property type="entry name" value="MPP_CD73_N"/>
    <property type="match status" value="1"/>
</dbReference>
<dbReference type="GO" id="GO:0016788">
    <property type="term" value="F:hydrolase activity, acting on ester bonds"/>
    <property type="evidence" value="ECO:0007669"/>
    <property type="project" value="InterPro"/>
</dbReference>
<reference evidence="9" key="2">
    <citation type="submission" date="2023-05" db="EMBL/GenBank/DDBJ databases">
        <authorList>
            <consortium name="Lawrence Berkeley National Laboratory"/>
            <person name="Steindorff A."/>
            <person name="Hensen N."/>
            <person name="Bonometti L."/>
            <person name="Westerberg I."/>
            <person name="Brannstrom I.O."/>
            <person name="Guillou S."/>
            <person name="Cros-Aarteil S."/>
            <person name="Calhoun S."/>
            <person name="Haridas S."/>
            <person name="Kuo A."/>
            <person name="Mondo S."/>
            <person name="Pangilinan J."/>
            <person name="Riley R."/>
            <person name="Labutti K."/>
            <person name="Andreopoulos B."/>
            <person name="Lipzen A."/>
            <person name="Chen C."/>
            <person name="Yanf M."/>
            <person name="Daum C."/>
            <person name="Ng V."/>
            <person name="Clum A."/>
            <person name="Ohm R."/>
            <person name="Martin F."/>
            <person name="Silar P."/>
            <person name="Natvig D."/>
            <person name="Lalanne C."/>
            <person name="Gautier V."/>
            <person name="Ament-Velasquez S.L."/>
            <person name="Kruys A."/>
            <person name="Hutchinson M.I."/>
            <person name="Powell A.J."/>
            <person name="Barry K."/>
            <person name="Miller A.N."/>
            <person name="Grigoriev I.V."/>
            <person name="Debuchy R."/>
            <person name="Gladieux P."/>
            <person name="Thoren M.H."/>
            <person name="Johannesson H."/>
        </authorList>
    </citation>
    <scope>NUCLEOTIDE SEQUENCE</scope>
    <source>
        <strain evidence="9">CBS 731.68</strain>
    </source>
</reference>
<dbReference type="FunFam" id="3.60.21.10:FF:000020">
    <property type="entry name" value="NT5E isoform 4"/>
    <property type="match status" value="1"/>
</dbReference>
<dbReference type="Proteomes" id="UP001302602">
    <property type="component" value="Unassembled WGS sequence"/>
</dbReference>
<dbReference type="PRINTS" id="PR01607">
    <property type="entry name" value="APYRASEFAMLY"/>
</dbReference>
<evidence type="ECO:0000313" key="9">
    <source>
        <dbReference type="EMBL" id="KAK4120190.1"/>
    </source>
</evidence>
<reference evidence="9" key="1">
    <citation type="journal article" date="2023" name="Mol. Phylogenet. Evol.">
        <title>Genome-scale phylogeny and comparative genomics of the fungal order Sordariales.</title>
        <authorList>
            <person name="Hensen N."/>
            <person name="Bonometti L."/>
            <person name="Westerberg I."/>
            <person name="Brannstrom I.O."/>
            <person name="Guillou S."/>
            <person name="Cros-Aarteil S."/>
            <person name="Calhoun S."/>
            <person name="Haridas S."/>
            <person name="Kuo A."/>
            <person name="Mondo S."/>
            <person name="Pangilinan J."/>
            <person name="Riley R."/>
            <person name="LaButti K."/>
            <person name="Andreopoulos B."/>
            <person name="Lipzen A."/>
            <person name="Chen C."/>
            <person name="Yan M."/>
            <person name="Daum C."/>
            <person name="Ng V."/>
            <person name="Clum A."/>
            <person name="Steindorff A."/>
            <person name="Ohm R.A."/>
            <person name="Martin F."/>
            <person name="Silar P."/>
            <person name="Natvig D.O."/>
            <person name="Lalanne C."/>
            <person name="Gautier V."/>
            <person name="Ament-Velasquez S.L."/>
            <person name="Kruys A."/>
            <person name="Hutchinson M.I."/>
            <person name="Powell A.J."/>
            <person name="Barry K."/>
            <person name="Miller A.N."/>
            <person name="Grigoriev I.V."/>
            <person name="Debuchy R."/>
            <person name="Gladieux P."/>
            <person name="Hiltunen Thoren M."/>
            <person name="Johannesson H."/>
        </authorList>
    </citation>
    <scope>NUCLEOTIDE SEQUENCE</scope>
    <source>
        <strain evidence="9">CBS 731.68</strain>
    </source>
</reference>
<dbReference type="GO" id="GO:0046872">
    <property type="term" value="F:metal ion binding"/>
    <property type="evidence" value="ECO:0007669"/>
    <property type="project" value="UniProtKB-KW"/>
</dbReference>
<evidence type="ECO:0000256" key="2">
    <source>
        <dbReference type="ARBA" id="ARBA00022723"/>
    </source>
</evidence>
<feature type="signal peptide" evidence="6">
    <location>
        <begin position="1"/>
        <end position="16"/>
    </location>
</feature>
<dbReference type="Gene3D" id="3.60.21.10">
    <property type="match status" value="1"/>
</dbReference>
<protein>
    <submittedName>
        <fullName evidence="9">Metallo-dependent phosphatase</fullName>
    </submittedName>
</protein>
<dbReference type="InterPro" id="IPR029052">
    <property type="entry name" value="Metallo-depent_PP-like"/>
</dbReference>
<gene>
    <name evidence="9" type="ORF">N657DRAFT_603117</name>
</gene>
<dbReference type="AlphaFoldDB" id="A0AAN6TU40"/>
<keyword evidence="5 6" id="KW-0378">Hydrolase</keyword>
<dbReference type="RefSeq" id="XP_062643961.1">
    <property type="nucleotide sequence ID" value="XM_062790139.1"/>
</dbReference>
<evidence type="ECO:0000256" key="1">
    <source>
        <dbReference type="ARBA" id="ARBA00006654"/>
    </source>
</evidence>
<dbReference type="GO" id="GO:0009166">
    <property type="term" value="P:nucleotide catabolic process"/>
    <property type="evidence" value="ECO:0007669"/>
    <property type="project" value="InterPro"/>
</dbReference>
<dbReference type="Pfam" id="PF02872">
    <property type="entry name" value="5_nucleotid_C"/>
    <property type="match status" value="1"/>
</dbReference>
<organism evidence="9 10">
    <name type="scientific">Parathielavia appendiculata</name>
    <dbReference type="NCBI Taxonomy" id="2587402"/>
    <lineage>
        <taxon>Eukaryota</taxon>
        <taxon>Fungi</taxon>
        <taxon>Dikarya</taxon>
        <taxon>Ascomycota</taxon>
        <taxon>Pezizomycotina</taxon>
        <taxon>Sordariomycetes</taxon>
        <taxon>Sordariomycetidae</taxon>
        <taxon>Sordariales</taxon>
        <taxon>Chaetomiaceae</taxon>
        <taxon>Parathielavia</taxon>
    </lineage>
</organism>
<keyword evidence="2" id="KW-0479">Metal-binding</keyword>
<dbReference type="InterPro" id="IPR004843">
    <property type="entry name" value="Calcineurin-like_PHP"/>
</dbReference>
<keyword evidence="3 6" id="KW-0732">Signal</keyword>
<dbReference type="GO" id="GO:0000166">
    <property type="term" value="F:nucleotide binding"/>
    <property type="evidence" value="ECO:0007669"/>
    <property type="project" value="UniProtKB-KW"/>
</dbReference>
<dbReference type="EMBL" id="MU853240">
    <property type="protein sequence ID" value="KAK4120190.1"/>
    <property type="molecule type" value="Genomic_DNA"/>
</dbReference>
<dbReference type="InterPro" id="IPR036907">
    <property type="entry name" value="5'-Nucleotdase_C_sf"/>
</dbReference>
<feature type="chain" id="PRO_5042671891" evidence="6">
    <location>
        <begin position="17"/>
        <end position="555"/>
    </location>
</feature>
<dbReference type="Pfam" id="PF00149">
    <property type="entry name" value="Metallophos"/>
    <property type="match status" value="1"/>
</dbReference>
<dbReference type="PANTHER" id="PTHR11575">
    <property type="entry name" value="5'-NUCLEOTIDASE-RELATED"/>
    <property type="match status" value="1"/>
</dbReference>
<keyword evidence="10" id="KW-1185">Reference proteome</keyword>
<dbReference type="GeneID" id="87826909"/>
<comment type="similarity">
    <text evidence="1 6">Belongs to the 5'-nucleotidase family.</text>
</comment>
<dbReference type="InterPro" id="IPR006146">
    <property type="entry name" value="5'-Nucleotdase_CS"/>
</dbReference>
<feature type="domain" description="Calcineurin-like phosphoesterase" evidence="7">
    <location>
        <begin position="41"/>
        <end position="254"/>
    </location>
</feature>
<proteinExistence type="inferred from homology"/>
<evidence type="ECO:0000256" key="6">
    <source>
        <dbReference type="RuleBase" id="RU362119"/>
    </source>
</evidence>
<accession>A0AAN6TU40</accession>
<name>A0AAN6TU40_9PEZI</name>
<keyword evidence="4 6" id="KW-0547">Nucleotide-binding</keyword>
<evidence type="ECO:0000259" key="7">
    <source>
        <dbReference type="Pfam" id="PF00149"/>
    </source>
</evidence>
<dbReference type="SUPFAM" id="SSF55816">
    <property type="entry name" value="5'-nucleotidase (syn. UDP-sugar hydrolase), C-terminal domain"/>
    <property type="match status" value="1"/>
</dbReference>
<evidence type="ECO:0000256" key="5">
    <source>
        <dbReference type="ARBA" id="ARBA00022801"/>
    </source>
</evidence>
<feature type="domain" description="5'-Nucleotidase C-terminal" evidence="8">
    <location>
        <begin position="341"/>
        <end position="502"/>
    </location>
</feature>
<evidence type="ECO:0000256" key="4">
    <source>
        <dbReference type="ARBA" id="ARBA00022741"/>
    </source>
</evidence>
<dbReference type="PROSITE" id="PS00786">
    <property type="entry name" value="5_NUCLEOTIDASE_2"/>
    <property type="match status" value="1"/>
</dbReference>
<evidence type="ECO:0000259" key="8">
    <source>
        <dbReference type="Pfam" id="PF02872"/>
    </source>
</evidence>
<evidence type="ECO:0000256" key="3">
    <source>
        <dbReference type="ARBA" id="ARBA00022729"/>
    </source>
</evidence>